<dbReference type="OrthoDB" id="2013942at2759"/>
<name>A0A9E7EYE7_9LILI</name>
<evidence type="ECO:0000313" key="1">
    <source>
        <dbReference type="EMBL" id="URD86244.1"/>
    </source>
</evidence>
<dbReference type="AlphaFoldDB" id="A0A9E7EYE7"/>
<proteinExistence type="predicted"/>
<reference evidence="1" key="1">
    <citation type="submission" date="2022-05" db="EMBL/GenBank/DDBJ databases">
        <title>The Musa troglodytarum L. genome provides insights into the mechanism of non-climacteric behaviour and enrichment of carotenoids.</title>
        <authorList>
            <person name="Wang J."/>
        </authorList>
    </citation>
    <scope>NUCLEOTIDE SEQUENCE</scope>
    <source>
        <tissue evidence="1">Leaf</tissue>
    </source>
</reference>
<organism evidence="1 2">
    <name type="scientific">Musa troglodytarum</name>
    <name type="common">fe'i banana</name>
    <dbReference type="NCBI Taxonomy" id="320322"/>
    <lineage>
        <taxon>Eukaryota</taxon>
        <taxon>Viridiplantae</taxon>
        <taxon>Streptophyta</taxon>
        <taxon>Embryophyta</taxon>
        <taxon>Tracheophyta</taxon>
        <taxon>Spermatophyta</taxon>
        <taxon>Magnoliopsida</taxon>
        <taxon>Liliopsida</taxon>
        <taxon>Zingiberales</taxon>
        <taxon>Musaceae</taxon>
        <taxon>Musa</taxon>
    </lineage>
</organism>
<sequence length="71" mass="8455">MSRVRRRASDAILLLPLPFRWMDRSIHLGVQLLQSLNTERTQSWQCRPTAARPWDVRSWVEAFPSFIYRAL</sequence>
<protein>
    <submittedName>
        <fullName evidence="1">Stigma-specific protein, Stig1</fullName>
    </submittedName>
</protein>
<evidence type="ECO:0000313" key="2">
    <source>
        <dbReference type="Proteomes" id="UP001055439"/>
    </source>
</evidence>
<gene>
    <name evidence="1" type="ORF">MUK42_28496</name>
</gene>
<keyword evidence="2" id="KW-1185">Reference proteome</keyword>
<dbReference type="EMBL" id="CP097504">
    <property type="protein sequence ID" value="URD86244.1"/>
    <property type="molecule type" value="Genomic_DNA"/>
</dbReference>
<accession>A0A9E7EYE7</accession>
<dbReference type="Proteomes" id="UP001055439">
    <property type="component" value="Chromosome 2"/>
</dbReference>